<dbReference type="PANTHER" id="PTHR35333:SF3">
    <property type="entry name" value="BETA-LACTAMASE-TYPE TRANSPEPTIDASE FOLD CONTAINING PROTEIN"/>
    <property type="match status" value="1"/>
</dbReference>
<dbReference type="Pfam" id="PF13354">
    <property type="entry name" value="Beta-lactamase2"/>
    <property type="match status" value="1"/>
</dbReference>
<evidence type="ECO:0000259" key="2">
    <source>
        <dbReference type="Pfam" id="PF13354"/>
    </source>
</evidence>
<dbReference type="STRING" id="48256.CLHUN_36100"/>
<sequence length="377" mass="41054">MSKYHFKNQRMYRRRRTLVAVISVLSVLAIVMAAYLLLNSDSITGVKSPWDSGQPAGSSAGSSLPGTDSGNTASGSSSVSGDSTQSPADTTAAAPGSQSGNKGVTTAQHGYLPEFGTVEKSGKMDELKKLITDYTSKLSGKYGVTYIDLATGEMVNVNDQIEYIAASTSKLPINMVLFKDIEAGKVTFDEKLVYKQEDMEPGTGIIQSSAYGTEYTVRKTSELSIKKSDNCGVNMIIRRVGIENVRQYLVDLGGKVYYGKTHRSCPYDMALVAKDLYIHYLNNETVFGELINNMENTNWSDRIDAKLPQEVKVAHKIGNQTKTANDVGIVFAKHPYVLSVMTDNVDFGTACNNIAGLSKKIYEFQEAYAANMPVQAQ</sequence>
<keyword evidence="4" id="KW-1185">Reference proteome</keyword>
<dbReference type="PANTHER" id="PTHR35333">
    <property type="entry name" value="BETA-LACTAMASE"/>
    <property type="match status" value="1"/>
</dbReference>
<comment type="caution">
    <text evidence="3">The sequence shown here is derived from an EMBL/GenBank/DDBJ whole genome shotgun (WGS) entry which is preliminary data.</text>
</comment>
<reference evidence="3 4" key="1">
    <citation type="submission" date="2017-03" db="EMBL/GenBank/DDBJ databases">
        <title>Genome sequence of Clostridium hungatei DSM 14427.</title>
        <authorList>
            <person name="Poehlein A."/>
            <person name="Daniel R."/>
        </authorList>
    </citation>
    <scope>NUCLEOTIDE SEQUENCE [LARGE SCALE GENOMIC DNA]</scope>
    <source>
        <strain evidence="3 4">DSM 14427</strain>
    </source>
</reference>
<dbReference type="InterPro" id="IPR045155">
    <property type="entry name" value="Beta-lactam_cat"/>
</dbReference>
<feature type="domain" description="Beta-lactamase class A catalytic" evidence="2">
    <location>
        <begin position="143"/>
        <end position="342"/>
    </location>
</feature>
<dbReference type="EC" id="3.5.2.6" evidence="3"/>
<dbReference type="Gene3D" id="3.40.710.10">
    <property type="entry name" value="DD-peptidase/beta-lactamase superfamily"/>
    <property type="match status" value="1"/>
</dbReference>
<dbReference type="GO" id="GO:0008800">
    <property type="term" value="F:beta-lactamase activity"/>
    <property type="evidence" value="ECO:0007669"/>
    <property type="project" value="UniProtKB-EC"/>
</dbReference>
<dbReference type="GO" id="GO:0030655">
    <property type="term" value="P:beta-lactam antibiotic catabolic process"/>
    <property type="evidence" value="ECO:0007669"/>
    <property type="project" value="InterPro"/>
</dbReference>
<gene>
    <name evidence="3" type="primary">blaZ</name>
    <name evidence="3" type="ORF">CLHUN_36100</name>
</gene>
<dbReference type="RefSeq" id="WP_080066021.1">
    <property type="nucleotide sequence ID" value="NZ_MZGX01000028.1"/>
</dbReference>
<dbReference type="GO" id="GO:0046677">
    <property type="term" value="P:response to antibiotic"/>
    <property type="evidence" value="ECO:0007669"/>
    <property type="project" value="InterPro"/>
</dbReference>
<dbReference type="EMBL" id="MZGX01000028">
    <property type="protein sequence ID" value="OPX42485.1"/>
    <property type="molecule type" value="Genomic_DNA"/>
</dbReference>
<name>A0A1V4SG80_RUMHU</name>
<feature type="compositionally biased region" description="Polar residues" evidence="1">
    <location>
        <begin position="96"/>
        <end position="108"/>
    </location>
</feature>
<evidence type="ECO:0000313" key="3">
    <source>
        <dbReference type="EMBL" id="OPX42485.1"/>
    </source>
</evidence>
<protein>
    <submittedName>
        <fullName evidence="3">Beta-lactamase</fullName>
        <ecNumber evidence="3">3.5.2.6</ecNumber>
    </submittedName>
</protein>
<proteinExistence type="predicted"/>
<evidence type="ECO:0000256" key="1">
    <source>
        <dbReference type="SAM" id="MobiDB-lite"/>
    </source>
</evidence>
<keyword evidence="3" id="KW-0378">Hydrolase</keyword>
<dbReference type="InterPro" id="IPR000871">
    <property type="entry name" value="Beta-lactam_class-A"/>
</dbReference>
<dbReference type="InterPro" id="IPR012338">
    <property type="entry name" value="Beta-lactam/transpept-like"/>
</dbReference>
<organism evidence="3 4">
    <name type="scientific">Ruminiclostridium hungatei</name>
    <name type="common">Clostridium hungatei</name>
    <dbReference type="NCBI Taxonomy" id="48256"/>
    <lineage>
        <taxon>Bacteria</taxon>
        <taxon>Bacillati</taxon>
        <taxon>Bacillota</taxon>
        <taxon>Clostridia</taxon>
        <taxon>Eubacteriales</taxon>
        <taxon>Oscillospiraceae</taxon>
        <taxon>Ruminiclostridium</taxon>
    </lineage>
</organism>
<dbReference type="Proteomes" id="UP000191554">
    <property type="component" value="Unassembled WGS sequence"/>
</dbReference>
<dbReference type="OrthoDB" id="9775096at2"/>
<evidence type="ECO:0000313" key="4">
    <source>
        <dbReference type="Proteomes" id="UP000191554"/>
    </source>
</evidence>
<dbReference type="SUPFAM" id="SSF56601">
    <property type="entry name" value="beta-lactamase/transpeptidase-like"/>
    <property type="match status" value="1"/>
</dbReference>
<accession>A0A1V4SG80</accession>
<feature type="region of interest" description="Disordered" evidence="1">
    <location>
        <begin position="49"/>
        <end position="108"/>
    </location>
</feature>
<feature type="compositionally biased region" description="Low complexity" evidence="1">
    <location>
        <begin position="52"/>
        <end position="86"/>
    </location>
</feature>
<dbReference type="AlphaFoldDB" id="A0A1V4SG80"/>